<protein>
    <recommendedName>
        <fullName evidence="8">Carbamoyltransferase HypF</fullName>
        <ecNumber evidence="8">6.2.-.-</ecNumber>
    </recommendedName>
</protein>
<keyword evidence="12" id="KW-0808">Transferase</keyword>
<dbReference type="Pfam" id="PF00708">
    <property type="entry name" value="Acylphosphatase"/>
    <property type="match status" value="1"/>
</dbReference>
<dbReference type="UniPathway" id="UPA00335"/>
<comment type="catalytic activity">
    <reaction evidence="9">
        <text>an acyl phosphate + H2O = a carboxylate + phosphate + H(+)</text>
        <dbReference type="Rhea" id="RHEA:14965"/>
        <dbReference type="ChEBI" id="CHEBI:15377"/>
        <dbReference type="ChEBI" id="CHEBI:15378"/>
        <dbReference type="ChEBI" id="CHEBI:29067"/>
        <dbReference type="ChEBI" id="CHEBI:43474"/>
        <dbReference type="ChEBI" id="CHEBI:59918"/>
        <dbReference type="EC" id="3.6.1.7"/>
    </reaction>
</comment>
<keyword evidence="13" id="KW-1185">Reference proteome</keyword>
<comment type="catalytic activity">
    <reaction evidence="7 8">
        <text>C-terminal L-cysteinyl-[HypE protein] + carbamoyl phosphate + ATP + H2O = C-terminal S-carboxamide-L-cysteinyl-[HypE protein] + AMP + phosphate + diphosphate + H(+)</text>
        <dbReference type="Rhea" id="RHEA:55636"/>
        <dbReference type="Rhea" id="RHEA-COMP:14247"/>
        <dbReference type="Rhea" id="RHEA-COMP:14392"/>
        <dbReference type="ChEBI" id="CHEBI:15377"/>
        <dbReference type="ChEBI" id="CHEBI:15378"/>
        <dbReference type="ChEBI" id="CHEBI:30616"/>
        <dbReference type="ChEBI" id="CHEBI:33019"/>
        <dbReference type="ChEBI" id="CHEBI:43474"/>
        <dbReference type="ChEBI" id="CHEBI:58228"/>
        <dbReference type="ChEBI" id="CHEBI:76913"/>
        <dbReference type="ChEBI" id="CHEBI:139126"/>
        <dbReference type="ChEBI" id="CHEBI:456215"/>
    </reaction>
</comment>
<feature type="domain" description="YrdC-like" evidence="11">
    <location>
        <begin position="211"/>
        <end position="396"/>
    </location>
</feature>
<reference evidence="13" key="1">
    <citation type="submission" date="2018-05" db="EMBL/GenBank/DDBJ databases">
        <title>Zavarzinia sp. HR-AS.</title>
        <authorList>
            <person name="Lee Y."/>
            <person name="Jeon C.O."/>
        </authorList>
    </citation>
    <scope>NUCLEOTIDE SEQUENCE [LARGE SCALE GENOMIC DNA]</scope>
    <source>
        <strain evidence="13">DSM 1231</strain>
    </source>
</reference>
<dbReference type="InterPro" id="IPR001792">
    <property type="entry name" value="Acylphosphatase-like_dom"/>
</dbReference>
<dbReference type="GO" id="GO:0003998">
    <property type="term" value="F:acylphosphatase activity"/>
    <property type="evidence" value="ECO:0007669"/>
    <property type="project" value="UniProtKB-EC"/>
</dbReference>
<dbReference type="GO" id="GO:0016874">
    <property type="term" value="F:ligase activity"/>
    <property type="evidence" value="ECO:0007669"/>
    <property type="project" value="UniProtKB-UniRule"/>
</dbReference>
<accession>A0A317EAE3</accession>
<feature type="domain" description="Acylphosphatase-like" evidence="10">
    <location>
        <begin position="11"/>
        <end position="97"/>
    </location>
</feature>
<dbReference type="InterPro" id="IPR006070">
    <property type="entry name" value="Sua5-like_dom"/>
</dbReference>
<dbReference type="GO" id="GO:0051604">
    <property type="term" value="P:protein maturation"/>
    <property type="evidence" value="ECO:0007669"/>
    <property type="project" value="TreeGrafter"/>
</dbReference>
<dbReference type="GO" id="GO:0003725">
    <property type="term" value="F:double-stranded RNA binding"/>
    <property type="evidence" value="ECO:0007669"/>
    <property type="project" value="InterPro"/>
</dbReference>
<dbReference type="EMBL" id="QGLF01000001">
    <property type="protein sequence ID" value="PWR23120.1"/>
    <property type="molecule type" value="Genomic_DNA"/>
</dbReference>
<dbReference type="InterPro" id="IPR004421">
    <property type="entry name" value="Carbamoyltransferase_HypF"/>
</dbReference>
<evidence type="ECO:0000256" key="1">
    <source>
        <dbReference type="ARBA" id="ARBA00004711"/>
    </source>
</evidence>
<dbReference type="PANTHER" id="PTHR42959">
    <property type="entry name" value="CARBAMOYLTRANSFERASE"/>
    <property type="match status" value="1"/>
</dbReference>
<dbReference type="InterPro" id="IPR011125">
    <property type="entry name" value="Znf_HypF"/>
</dbReference>
<evidence type="ECO:0000313" key="13">
    <source>
        <dbReference type="Proteomes" id="UP000246077"/>
    </source>
</evidence>
<evidence type="ECO:0000259" key="11">
    <source>
        <dbReference type="PROSITE" id="PS51163"/>
    </source>
</evidence>
<comment type="pathway">
    <text evidence="1 8">Protein modification; [NiFe] hydrogenase maturation.</text>
</comment>
<keyword evidence="3" id="KW-0436">Ligase</keyword>
<feature type="active site" evidence="9">
    <location>
        <position position="44"/>
    </location>
</feature>
<evidence type="ECO:0000313" key="12">
    <source>
        <dbReference type="EMBL" id="PWR23120.1"/>
    </source>
</evidence>
<evidence type="ECO:0000259" key="10">
    <source>
        <dbReference type="PROSITE" id="PS51160"/>
    </source>
</evidence>
<evidence type="ECO:0000256" key="4">
    <source>
        <dbReference type="ARBA" id="ARBA00022723"/>
    </source>
</evidence>
<keyword evidence="9" id="KW-0378">Hydrolase</keyword>
<comment type="caution">
    <text evidence="12">The sequence shown here is derived from an EMBL/GenBank/DDBJ whole genome shotgun (WGS) entry which is preliminary data.</text>
</comment>
<proteinExistence type="inferred from homology"/>
<dbReference type="GO" id="GO:0008270">
    <property type="term" value="F:zinc ion binding"/>
    <property type="evidence" value="ECO:0007669"/>
    <property type="project" value="UniProtKB-KW"/>
</dbReference>
<evidence type="ECO:0000256" key="8">
    <source>
        <dbReference type="PIRNR" id="PIRNR006256"/>
    </source>
</evidence>
<dbReference type="EC" id="6.2.-.-" evidence="8"/>
<dbReference type="Pfam" id="PF07503">
    <property type="entry name" value="zf-HYPF"/>
    <property type="match status" value="2"/>
</dbReference>
<dbReference type="InterPro" id="IPR017945">
    <property type="entry name" value="DHBP_synth_RibB-like_a/b_dom"/>
</dbReference>
<dbReference type="PANTHER" id="PTHR42959:SF1">
    <property type="entry name" value="CARBAMOYLTRANSFERASE HYPF"/>
    <property type="match status" value="1"/>
</dbReference>
<comment type="function">
    <text evidence="8">Involved in the maturation of [NiFe] hydrogenases. Along with HypE, it catalyzes the synthesis of the CN ligands of the active site iron of [NiFe]-hydrogenases. HypF functions as a carbamoyl transferase using carbamoylphosphate as a substrate and transferring the carboxamido moiety in an ATP-dependent reaction to the thiolate of the C-terminal cysteine of HypE yielding a protein-S-carboxamide.</text>
</comment>
<dbReference type="InterPro" id="IPR051060">
    <property type="entry name" value="Carbamoyltrans_HypF-like"/>
</dbReference>
<evidence type="ECO:0000256" key="2">
    <source>
        <dbReference type="ARBA" id="ARBA00008097"/>
    </source>
</evidence>
<keyword evidence="5" id="KW-0863">Zinc-finger</keyword>
<dbReference type="InterPro" id="IPR055128">
    <property type="entry name" value="HypF_C_2"/>
</dbReference>
<dbReference type="Pfam" id="PF01300">
    <property type="entry name" value="Sua5_yciO_yrdC"/>
    <property type="match status" value="1"/>
</dbReference>
<evidence type="ECO:0000256" key="3">
    <source>
        <dbReference type="ARBA" id="ARBA00022598"/>
    </source>
</evidence>
<dbReference type="SUPFAM" id="SSF54975">
    <property type="entry name" value="Acylphosphatase/BLUF domain-like"/>
    <property type="match status" value="1"/>
</dbReference>
<sequence length="804" mass="85946">MGGGAMTEARSLAIRVRGRVQGVGFRPTVWRLARDLGLAGDVLNDADGVLIRVAGKAEAIDALIGRLRREPPPLARIDAIETQAIAPFAADDFRVADSLPGLTQTEVAPDAVACAACAAEVGDPFARRFRYPFTNCTHCGPRFSIVHGIPYDRAATTMAPFALCPACRSEYDDPADRRFHAEPIACHACGPRARLIRLDGRAVHFEQYSMLDEVDAVCTLLQRGEIVAIKGLGGYHLACDATRGDVVAALRERKRRDAKPFALMARDIGIIRRFAEVDATAEALLRSPAGPIVLLPATGPARLPDAVAPGLGLLGFMLPTTPLHHLILKRMDRPVVMTSGNLSSEPQVTDEAGLRAHLTGIAGFALVHDRAIANRIDDSVVRVIDGAPRVLRRARGYAPAAFALPPGFEGAPPVLALGGELKATFCLARGAEAVLSQHMGDLEDAATDDDYRRNLALYETLYDHAPRVIAVDRHPDYISAKYGRARAARDGLALVEVQHHHAHVAACLAENRRPLAAPPVLGIVADGLGYGGDDTLWGGEFLLADYRGYRRLGTMKPVAMPGNAMASREPWRNLYAHLMAEIGWPGFAMNCRDLPLYEFLAEKPRATFDAMIRDGRFAPRASSCGRLFDAVAAALDLCRERQSYEGQAAMQLEAIVDREALADEGDDLAYPFALPRLGGSGLPYIEPWAMWQALLGDLVLATPPAVIAARFHRGLANAMVAMAVQLRGDPAAALFDTVVLSGGCFQNATLFTLVARGLERAGFTLLSHREVPANDGGLALGQAVIALAATAGAGPCASAFPAAS</sequence>
<dbReference type="PIRSF" id="PIRSF006256">
    <property type="entry name" value="CMPcnvr_hdrg_mat"/>
    <property type="match status" value="1"/>
</dbReference>
<dbReference type="PROSITE" id="PS51160">
    <property type="entry name" value="ACYLPHOSPHATASE_3"/>
    <property type="match status" value="1"/>
</dbReference>
<dbReference type="Gene3D" id="3.30.420.360">
    <property type="match status" value="1"/>
</dbReference>
<name>A0A317EAE3_9PROT</name>
<dbReference type="Proteomes" id="UP000246077">
    <property type="component" value="Unassembled WGS sequence"/>
</dbReference>
<dbReference type="InterPro" id="IPR017968">
    <property type="entry name" value="Acylphosphatase_CS"/>
</dbReference>
<evidence type="ECO:0000256" key="5">
    <source>
        <dbReference type="ARBA" id="ARBA00022771"/>
    </source>
</evidence>
<evidence type="ECO:0000256" key="7">
    <source>
        <dbReference type="ARBA" id="ARBA00048220"/>
    </source>
</evidence>
<dbReference type="Gene3D" id="3.90.870.50">
    <property type="match status" value="1"/>
</dbReference>
<comment type="similarity">
    <text evidence="2 8">Belongs to the carbamoyltransferase HypF family.</text>
</comment>
<dbReference type="SUPFAM" id="SSF55821">
    <property type="entry name" value="YrdC/RibB"/>
    <property type="match status" value="1"/>
</dbReference>
<dbReference type="Pfam" id="PF22521">
    <property type="entry name" value="HypF_C_2"/>
    <property type="match status" value="1"/>
</dbReference>
<dbReference type="NCBIfam" id="TIGR00143">
    <property type="entry name" value="hypF"/>
    <property type="match status" value="1"/>
</dbReference>
<dbReference type="InterPro" id="IPR041440">
    <property type="entry name" value="HypF_C"/>
</dbReference>
<keyword evidence="4" id="KW-0479">Metal-binding</keyword>
<dbReference type="Gene3D" id="3.30.110.120">
    <property type="match status" value="1"/>
</dbReference>
<dbReference type="Gene3D" id="3.30.420.40">
    <property type="match status" value="1"/>
</dbReference>
<feature type="active site" evidence="9">
    <location>
        <position position="26"/>
    </location>
</feature>
<dbReference type="OrthoDB" id="9808093at2"/>
<keyword evidence="6" id="KW-0862">Zinc</keyword>
<evidence type="ECO:0000256" key="9">
    <source>
        <dbReference type="PROSITE-ProRule" id="PRU00520"/>
    </source>
</evidence>
<dbReference type="PROSITE" id="PS51163">
    <property type="entry name" value="YRDC"/>
    <property type="match status" value="1"/>
</dbReference>
<evidence type="ECO:0000256" key="6">
    <source>
        <dbReference type="ARBA" id="ARBA00022833"/>
    </source>
</evidence>
<gene>
    <name evidence="12" type="primary">hypF</name>
    <name evidence="12" type="ORF">DKG75_00680</name>
</gene>
<dbReference type="PROSITE" id="PS00150">
    <property type="entry name" value="ACYLPHOSPHATASE_1"/>
    <property type="match status" value="1"/>
</dbReference>
<dbReference type="AlphaFoldDB" id="A0A317EAE3"/>
<dbReference type="GO" id="GO:0016743">
    <property type="term" value="F:carboxyl- or carbamoyltransferase activity"/>
    <property type="evidence" value="ECO:0007669"/>
    <property type="project" value="UniProtKB-UniRule"/>
</dbReference>
<dbReference type="InterPro" id="IPR036046">
    <property type="entry name" value="Acylphosphatase-like_dom_sf"/>
</dbReference>
<organism evidence="12 13">
    <name type="scientific">Zavarzinia compransoris</name>
    <dbReference type="NCBI Taxonomy" id="1264899"/>
    <lineage>
        <taxon>Bacteria</taxon>
        <taxon>Pseudomonadati</taxon>
        <taxon>Pseudomonadota</taxon>
        <taxon>Alphaproteobacteria</taxon>
        <taxon>Rhodospirillales</taxon>
        <taxon>Zavarziniaceae</taxon>
        <taxon>Zavarzinia</taxon>
    </lineage>
</organism>
<dbReference type="Pfam" id="PF17788">
    <property type="entry name" value="HypF_C"/>
    <property type="match status" value="1"/>
</dbReference>